<keyword evidence="2" id="KW-0805">Transcription regulation</keyword>
<evidence type="ECO:0000313" key="6">
    <source>
        <dbReference type="EMBL" id="PVX85880.1"/>
    </source>
</evidence>
<keyword evidence="7" id="KW-1185">Reference proteome</keyword>
<reference evidence="6 7" key="1">
    <citation type="submission" date="2018-05" db="EMBL/GenBank/DDBJ databases">
        <title>Genomic Encyclopedia of Type Strains, Phase IV (KMG-V): Genome sequencing to study the core and pangenomes of soil and plant-associated prokaryotes.</title>
        <authorList>
            <person name="Whitman W."/>
        </authorList>
    </citation>
    <scope>NUCLEOTIDE SEQUENCE [LARGE SCALE GENOMIC DNA]</scope>
    <source>
        <strain evidence="6 7">SCZa-39</strain>
    </source>
</reference>
<feature type="domain" description="HTH lysR-type" evidence="5">
    <location>
        <begin position="1"/>
        <end position="53"/>
    </location>
</feature>
<dbReference type="SUPFAM" id="SSF53850">
    <property type="entry name" value="Periplasmic binding protein-like II"/>
    <property type="match status" value="1"/>
</dbReference>
<dbReference type="InterPro" id="IPR036390">
    <property type="entry name" value="WH_DNA-bd_sf"/>
</dbReference>
<proteinExistence type="inferred from homology"/>
<dbReference type="Gene3D" id="3.40.190.290">
    <property type="match status" value="1"/>
</dbReference>
<dbReference type="Pfam" id="PF00126">
    <property type="entry name" value="HTH_1"/>
    <property type="match status" value="1"/>
</dbReference>
<keyword evidence="3" id="KW-0238">DNA-binding</keyword>
<accession>A0ABX5KV44</accession>
<organism evidence="6 7">
    <name type="scientific">Paraburkholderia unamae</name>
    <dbReference type="NCBI Taxonomy" id="219649"/>
    <lineage>
        <taxon>Bacteria</taxon>
        <taxon>Pseudomonadati</taxon>
        <taxon>Pseudomonadota</taxon>
        <taxon>Betaproteobacteria</taxon>
        <taxon>Burkholderiales</taxon>
        <taxon>Burkholderiaceae</taxon>
        <taxon>Paraburkholderia</taxon>
    </lineage>
</organism>
<name>A0ABX5KV44_9BURK</name>
<evidence type="ECO:0000256" key="4">
    <source>
        <dbReference type="ARBA" id="ARBA00023163"/>
    </source>
</evidence>
<dbReference type="Gene3D" id="1.10.10.10">
    <property type="entry name" value="Winged helix-like DNA-binding domain superfamily/Winged helix DNA-binding domain"/>
    <property type="match status" value="1"/>
</dbReference>
<sequence length="289" mass="31839">MQVFVRVADTGSFVQAASQLNLSTSIVTRHVANLESHLGVRLFQRTTRKTTLTEAGREYMAGCRSVLDEIDELETRATLTSREIAGDLRIVASGSFSLFQLAPFFAAYQREYPRVALRVTLTERPVDLLDAGYDVGIVVDRMITSSSLIARRLVLASRVPVASPRYLSDAGSPRIPADLSKHRILSQTQETGSQSWTFAKQDHEQITFNPSFTVNNATMLKQAALAGMGIAMLPAGLVSDDLLAGNLIRLLPDYTVVNSDVEVSLVYPSRQYIPQKVRTIIDGAIAYFR</sequence>
<evidence type="ECO:0000256" key="3">
    <source>
        <dbReference type="ARBA" id="ARBA00023125"/>
    </source>
</evidence>
<protein>
    <submittedName>
        <fullName evidence="6">LysR family transcriptional regulator</fullName>
    </submittedName>
</protein>
<dbReference type="InterPro" id="IPR036388">
    <property type="entry name" value="WH-like_DNA-bd_sf"/>
</dbReference>
<evidence type="ECO:0000313" key="7">
    <source>
        <dbReference type="Proteomes" id="UP000245712"/>
    </source>
</evidence>
<dbReference type="PANTHER" id="PTHR30537:SF5">
    <property type="entry name" value="HTH-TYPE TRANSCRIPTIONAL ACTIVATOR TTDR-RELATED"/>
    <property type="match status" value="1"/>
</dbReference>
<dbReference type="Pfam" id="PF03466">
    <property type="entry name" value="LysR_substrate"/>
    <property type="match status" value="1"/>
</dbReference>
<keyword evidence="4" id="KW-0804">Transcription</keyword>
<dbReference type="InterPro" id="IPR005119">
    <property type="entry name" value="LysR_subst-bd"/>
</dbReference>
<comment type="similarity">
    <text evidence="1">Belongs to the LysR transcriptional regulatory family.</text>
</comment>
<dbReference type="EMBL" id="QEOB01000003">
    <property type="protein sequence ID" value="PVX85880.1"/>
    <property type="molecule type" value="Genomic_DNA"/>
</dbReference>
<gene>
    <name evidence="6" type="ORF">C7402_103458</name>
</gene>
<dbReference type="InterPro" id="IPR000847">
    <property type="entry name" value="LysR_HTH_N"/>
</dbReference>
<dbReference type="PROSITE" id="PS50931">
    <property type="entry name" value="HTH_LYSR"/>
    <property type="match status" value="1"/>
</dbReference>
<dbReference type="CDD" id="cd08422">
    <property type="entry name" value="PBP2_CrgA_like"/>
    <property type="match status" value="1"/>
</dbReference>
<evidence type="ECO:0000259" key="5">
    <source>
        <dbReference type="PROSITE" id="PS50931"/>
    </source>
</evidence>
<comment type="caution">
    <text evidence="6">The sequence shown here is derived from an EMBL/GenBank/DDBJ whole genome shotgun (WGS) entry which is preliminary data.</text>
</comment>
<dbReference type="InterPro" id="IPR058163">
    <property type="entry name" value="LysR-type_TF_proteobact-type"/>
</dbReference>
<dbReference type="SUPFAM" id="SSF46785">
    <property type="entry name" value="Winged helix' DNA-binding domain"/>
    <property type="match status" value="1"/>
</dbReference>
<dbReference type="PANTHER" id="PTHR30537">
    <property type="entry name" value="HTH-TYPE TRANSCRIPTIONAL REGULATOR"/>
    <property type="match status" value="1"/>
</dbReference>
<dbReference type="Proteomes" id="UP000245712">
    <property type="component" value="Unassembled WGS sequence"/>
</dbReference>
<evidence type="ECO:0000256" key="1">
    <source>
        <dbReference type="ARBA" id="ARBA00009437"/>
    </source>
</evidence>
<evidence type="ECO:0000256" key="2">
    <source>
        <dbReference type="ARBA" id="ARBA00023015"/>
    </source>
</evidence>